<organism evidence="1 2">
    <name type="scientific">Escherichia coli (strain UTI89 / UPEC)</name>
    <dbReference type="NCBI Taxonomy" id="364106"/>
    <lineage>
        <taxon>Bacteria</taxon>
        <taxon>Pseudomonadati</taxon>
        <taxon>Pseudomonadota</taxon>
        <taxon>Gammaproteobacteria</taxon>
        <taxon>Enterobacterales</taxon>
        <taxon>Enterobacteriaceae</taxon>
        <taxon>Escherichia</taxon>
    </lineage>
</organism>
<dbReference type="GO" id="GO:0016832">
    <property type="term" value="F:aldehyde-lyase activity"/>
    <property type="evidence" value="ECO:0007669"/>
    <property type="project" value="InterPro"/>
</dbReference>
<proteinExistence type="predicted"/>
<evidence type="ECO:0000313" key="2">
    <source>
        <dbReference type="Proteomes" id="UP000001952"/>
    </source>
</evidence>
<dbReference type="Gene3D" id="3.20.20.70">
    <property type="entry name" value="Aldolase class I"/>
    <property type="match status" value="1"/>
</dbReference>
<sequence length="88" mass="9667">MSIISTKYLLQDAQANAYAVPTFNIHNAETIQAILEVCSEMRSPVILAGPPRLVQTYCPGRDLRPVQCVFDHLRHAASTASRSSRIVG</sequence>
<reference evidence="1 2" key="1">
    <citation type="journal article" date="2006" name="Proc. Natl. Acad. Sci. U.S.A.">
        <title>Identification of genes subject to positive selection in uropathogenic strains of Escherichia coli: a comparative genomics approach.</title>
        <authorList>
            <person name="Chen S.L."/>
            <person name="Hung C.S."/>
            <person name="Xu J."/>
            <person name="Reigstad C.S."/>
            <person name="Magrini V."/>
            <person name="Sabo A."/>
            <person name="Blasiar D."/>
            <person name="Bieri T."/>
            <person name="Meyer R.R."/>
            <person name="Ozersky P."/>
            <person name="Armstrong J.R."/>
            <person name="Fulton R.S."/>
            <person name="Latreille J.P."/>
            <person name="Spieth J."/>
            <person name="Hooton T.M."/>
            <person name="Mardis E.R."/>
            <person name="Hultgren S.J."/>
            <person name="Gordon J.I."/>
        </authorList>
    </citation>
    <scope>NUCLEOTIDE SEQUENCE [LARGE SCALE GENOMIC DNA]</scope>
    <source>
        <strain evidence="2">UTI89 / UPEC</strain>
    </source>
</reference>
<dbReference type="HOGENOM" id="CLU_2464369_0_0_6"/>
<dbReference type="InterPro" id="IPR013785">
    <property type="entry name" value="Aldolase_TIM"/>
</dbReference>
<accession>Q1RDI0</accession>
<dbReference type="GO" id="GO:0008270">
    <property type="term" value="F:zinc ion binding"/>
    <property type="evidence" value="ECO:0007669"/>
    <property type="project" value="InterPro"/>
</dbReference>
<name>Q1RDI0_ECOUT</name>
<protein>
    <submittedName>
        <fullName evidence="1">Tagatose-bisphosphate aldolase 2</fullName>
    </submittedName>
</protein>
<gene>
    <name evidence="1" type="ordered locus">UTI89_C1100</name>
</gene>
<dbReference type="AlphaFoldDB" id="Q1RDI0"/>
<dbReference type="GO" id="GO:0005975">
    <property type="term" value="P:carbohydrate metabolic process"/>
    <property type="evidence" value="ECO:0007669"/>
    <property type="project" value="InterPro"/>
</dbReference>
<dbReference type="EMBL" id="CP000243">
    <property type="protein sequence ID" value="ABE06584.1"/>
    <property type="molecule type" value="Genomic_DNA"/>
</dbReference>
<dbReference type="SUPFAM" id="SSF51569">
    <property type="entry name" value="Aldolase"/>
    <property type="match status" value="1"/>
</dbReference>
<dbReference type="KEGG" id="eci:UTI89_C1100"/>
<dbReference type="Proteomes" id="UP000001952">
    <property type="component" value="Chromosome"/>
</dbReference>
<dbReference type="Pfam" id="PF01116">
    <property type="entry name" value="F_bP_aldolase"/>
    <property type="match status" value="1"/>
</dbReference>
<dbReference type="InterPro" id="IPR000771">
    <property type="entry name" value="FBA_II"/>
</dbReference>
<evidence type="ECO:0000313" key="1">
    <source>
        <dbReference type="EMBL" id="ABE06584.1"/>
    </source>
</evidence>